<gene>
    <name evidence="1" type="ORF">D7Y13_42200</name>
</gene>
<reference evidence="1 2" key="1">
    <citation type="submission" date="2018-09" db="EMBL/GenBank/DDBJ databases">
        <authorList>
            <person name="Livingstone P.G."/>
            <person name="Whitworth D.E."/>
        </authorList>
    </citation>
    <scope>NUCLEOTIDE SEQUENCE [LARGE SCALE GENOMIC DNA]</scope>
    <source>
        <strain evidence="1 2">CA031B</strain>
    </source>
</reference>
<protein>
    <recommendedName>
        <fullName evidence="3">EcoEI R protein C-terminal domain-containing protein</fullName>
    </recommendedName>
</protein>
<evidence type="ECO:0000313" key="1">
    <source>
        <dbReference type="EMBL" id="RKH86541.1"/>
    </source>
</evidence>
<proteinExistence type="predicted"/>
<name>A0ABX9Q431_9BACT</name>
<evidence type="ECO:0000313" key="2">
    <source>
        <dbReference type="Proteomes" id="UP000278907"/>
    </source>
</evidence>
<accession>A0ABX9Q431</accession>
<organism evidence="1 2">
    <name type="scientific">Corallococcus praedator</name>
    <dbReference type="NCBI Taxonomy" id="2316724"/>
    <lineage>
        <taxon>Bacteria</taxon>
        <taxon>Pseudomonadati</taxon>
        <taxon>Myxococcota</taxon>
        <taxon>Myxococcia</taxon>
        <taxon>Myxococcales</taxon>
        <taxon>Cystobacterineae</taxon>
        <taxon>Myxococcaceae</taxon>
        <taxon>Corallococcus</taxon>
    </lineage>
</organism>
<dbReference type="EMBL" id="RAWI01000863">
    <property type="protein sequence ID" value="RKH86541.1"/>
    <property type="molecule type" value="Genomic_DNA"/>
</dbReference>
<keyword evidence="2" id="KW-1185">Reference proteome</keyword>
<evidence type="ECO:0008006" key="3">
    <source>
        <dbReference type="Google" id="ProtNLM"/>
    </source>
</evidence>
<sequence length="122" mass="13579">MTQLVQAGSSPKLIQLIREMQDYDLYDVLGQLGYRLTPQTRTIRFAEFARQQADWLQGMPPQTARTVQAIAQQFVLSGTDGLEDARLFQVPEIVRSGGLSALKLLGKPASVLQETKVRLFSA</sequence>
<comment type="caution">
    <text evidence="1">The sequence shown here is derived from an EMBL/GenBank/DDBJ whole genome shotgun (WGS) entry which is preliminary data.</text>
</comment>
<dbReference type="Proteomes" id="UP000278907">
    <property type="component" value="Unassembled WGS sequence"/>
</dbReference>